<dbReference type="PANTHER" id="PTHR18934">
    <property type="entry name" value="ATP-DEPENDENT RNA HELICASE"/>
    <property type="match status" value="1"/>
</dbReference>
<evidence type="ECO:0000256" key="5">
    <source>
        <dbReference type="ARBA" id="ARBA00047984"/>
    </source>
</evidence>
<organism evidence="8 9">
    <name type="scientific">Helianthus annuus</name>
    <name type="common">Common sunflower</name>
    <dbReference type="NCBI Taxonomy" id="4232"/>
    <lineage>
        <taxon>Eukaryota</taxon>
        <taxon>Viridiplantae</taxon>
        <taxon>Streptophyta</taxon>
        <taxon>Embryophyta</taxon>
        <taxon>Tracheophyta</taxon>
        <taxon>Spermatophyta</taxon>
        <taxon>Magnoliopsida</taxon>
        <taxon>eudicotyledons</taxon>
        <taxon>Gunneridae</taxon>
        <taxon>Pentapetalae</taxon>
        <taxon>asterids</taxon>
        <taxon>campanulids</taxon>
        <taxon>Asterales</taxon>
        <taxon>Asteraceae</taxon>
        <taxon>Asteroideae</taxon>
        <taxon>Heliantheae alliance</taxon>
        <taxon>Heliantheae</taxon>
        <taxon>Helianthus</taxon>
    </lineage>
</organism>
<feature type="domain" description="Helicase ATP-binding" evidence="6">
    <location>
        <begin position="1"/>
        <end position="90"/>
    </location>
</feature>
<dbReference type="InterPro" id="IPR014001">
    <property type="entry name" value="Helicase_ATP-bd"/>
</dbReference>
<dbReference type="EC" id="3.6.4.13" evidence="1"/>
<dbReference type="Gene3D" id="1.20.120.1080">
    <property type="match status" value="1"/>
</dbReference>
<evidence type="ECO:0000256" key="3">
    <source>
        <dbReference type="ARBA" id="ARBA00022801"/>
    </source>
</evidence>
<dbReference type="SMART" id="SM00847">
    <property type="entry name" value="HA2"/>
    <property type="match status" value="1"/>
</dbReference>
<dbReference type="EMBL" id="MNCJ02000319">
    <property type="protein sequence ID" value="KAF5809908.1"/>
    <property type="molecule type" value="Genomic_DNA"/>
</dbReference>
<evidence type="ECO:0000313" key="9">
    <source>
        <dbReference type="Proteomes" id="UP000215914"/>
    </source>
</evidence>
<dbReference type="EMBL" id="CM007896">
    <property type="protein sequence ID" value="OTG20813.1"/>
    <property type="molecule type" value="Genomic_DNA"/>
</dbReference>
<dbReference type="Pfam" id="PF04408">
    <property type="entry name" value="WHD_HA2"/>
    <property type="match status" value="1"/>
</dbReference>
<dbReference type="InterPro" id="IPR002464">
    <property type="entry name" value="DNA/RNA_helicase_DEAH_CS"/>
</dbReference>
<dbReference type="SUPFAM" id="SSF52540">
    <property type="entry name" value="P-loop containing nucleoside triphosphate hydrolases"/>
    <property type="match status" value="1"/>
</dbReference>
<dbReference type="STRING" id="4232.A0A251UCN5"/>
<dbReference type="Pfam" id="PF21010">
    <property type="entry name" value="HA2_C"/>
    <property type="match status" value="1"/>
</dbReference>
<dbReference type="PANTHER" id="PTHR18934:SF234">
    <property type="entry name" value="PRE-MRNA-SPLICING FACTOR ATP-DEPENDENT RNA HELICASE DEAH4-RELATED"/>
    <property type="match status" value="1"/>
</dbReference>
<dbReference type="GO" id="GO:0005524">
    <property type="term" value="F:ATP binding"/>
    <property type="evidence" value="ECO:0007669"/>
    <property type="project" value="UniProtKB-KW"/>
</dbReference>
<proteinExistence type="predicted"/>
<dbReference type="Proteomes" id="UP000215914">
    <property type="component" value="Chromosome 7"/>
</dbReference>
<reference evidence="8" key="2">
    <citation type="submission" date="2017-02" db="EMBL/GenBank/DDBJ databases">
        <title>Sunflower complete genome.</title>
        <authorList>
            <person name="Langlade N."/>
            <person name="Munos S."/>
        </authorList>
    </citation>
    <scope>NUCLEOTIDE SEQUENCE [LARGE SCALE GENOMIC DNA]</scope>
    <source>
        <tissue evidence="8">Leaves</tissue>
    </source>
</reference>
<dbReference type="InterPro" id="IPR048333">
    <property type="entry name" value="HA2_WH"/>
</dbReference>
<dbReference type="PROSITE" id="PS00690">
    <property type="entry name" value="DEAH_ATP_HELICASE"/>
    <property type="match status" value="1"/>
</dbReference>
<keyword evidence="9" id="KW-1185">Reference proteome</keyword>
<dbReference type="Gene3D" id="3.40.50.300">
    <property type="entry name" value="P-loop containing nucleotide triphosphate hydrolases"/>
    <property type="match status" value="1"/>
</dbReference>
<accession>A0A251UCN5</accession>
<evidence type="ECO:0000256" key="2">
    <source>
        <dbReference type="ARBA" id="ARBA00022741"/>
    </source>
</evidence>
<keyword evidence="4" id="KW-0067">ATP-binding</keyword>
<sequence>MISNIKLLHRYLTDGVLLRESLSDPELKQYSLIILDEAHERSLKTDILMGLMKRLIRLRASNLKVLITSATLDGEKVLFFIDALKQLFLIDAINENGTITRIGKTMSELPLEPSLARTLIEANEYDCLTQALTVATMLWVEGTLLPPFEEWRWRWSGR</sequence>
<keyword evidence="8" id="KW-0347">Helicase</keyword>
<reference evidence="7 9" key="1">
    <citation type="journal article" date="2017" name="Nature">
        <title>The sunflower genome provides insights into oil metabolism, flowering and Asterid evolution.</title>
        <authorList>
            <person name="Badouin H."/>
            <person name="Gouzy J."/>
            <person name="Grassa C.J."/>
            <person name="Murat F."/>
            <person name="Staton S.E."/>
            <person name="Cottret L."/>
            <person name="Lelandais-Briere C."/>
            <person name="Owens G.L."/>
            <person name="Carrere S."/>
            <person name="Mayjonade B."/>
            <person name="Legrand L."/>
            <person name="Gill N."/>
            <person name="Kane N.C."/>
            <person name="Bowers J.E."/>
            <person name="Hubner S."/>
            <person name="Bellec A."/>
            <person name="Berard A."/>
            <person name="Berges H."/>
            <person name="Blanchet N."/>
            <person name="Boniface M.C."/>
            <person name="Brunel D."/>
            <person name="Catrice O."/>
            <person name="Chaidir N."/>
            <person name="Claudel C."/>
            <person name="Donnadieu C."/>
            <person name="Faraut T."/>
            <person name="Fievet G."/>
            <person name="Helmstetter N."/>
            <person name="King M."/>
            <person name="Knapp S.J."/>
            <person name="Lai Z."/>
            <person name="Le Paslier M.C."/>
            <person name="Lippi Y."/>
            <person name="Lorenzon L."/>
            <person name="Mandel J.R."/>
            <person name="Marage G."/>
            <person name="Marchand G."/>
            <person name="Marquand E."/>
            <person name="Bret-Mestries E."/>
            <person name="Morien E."/>
            <person name="Nambeesan S."/>
            <person name="Nguyen T."/>
            <person name="Pegot-Espagnet P."/>
            <person name="Pouilly N."/>
            <person name="Raftis F."/>
            <person name="Sallet E."/>
            <person name="Schiex T."/>
            <person name="Thomas J."/>
            <person name="Vandecasteele C."/>
            <person name="Vares D."/>
            <person name="Vear F."/>
            <person name="Vautrin S."/>
            <person name="Crespi M."/>
            <person name="Mangin B."/>
            <person name="Burke J.M."/>
            <person name="Salse J."/>
            <person name="Munos S."/>
            <person name="Vincourt P."/>
            <person name="Rieseberg L.H."/>
            <person name="Langlade N.B."/>
        </authorList>
    </citation>
    <scope>NUCLEOTIDE SEQUENCE [LARGE SCALE GENOMIC DNA]</scope>
    <source>
        <strain evidence="9">cv. SF193</strain>
        <tissue evidence="7">Leaves</tissue>
    </source>
</reference>
<dbReference type="InterPro" id="IPR007502">
    <property type="entry name" value="Helicase-assoc_dom"/>
</dbReference>
<dbReference type="GO" id="GO:0016787">
    <property type="term" value="F:hydrolase activity"/>
    <property type="evidence" value="ECO:0007669"/>
    <property type="project" value="UniProtKB-KW"/>
</dbReference>
<evidence type="ECO:0000313" key="8">
    <source>
        <dbReference type="EMBL" id="OTG20813.1"/>
    </source>
</evidence>
<dbReference type="Gramene" id="mRNA:HanXRQr2_Chr04g0162981">
    <property type="protein sequence ID" value="mRNA:HanXRQr2_Chr04g0162981"/>
    <property type="gene ID" value="HanXRQr2_Chr04g0162981"/>
</dbReference>
<evidence type="ECO:0000313" key="7">
    <source>
        <dbReference type="EMBL" id="KAF5809908.1"/>
    </source>
</evidence>
<dbReference type="InParanoid" id="A0A251UCN5"/>
<keyword evidence="3 7" id="KW-0378">Hydrolase</keyword>
<dbReference type="PROSITE" id="PS51192">
    <property type="entry name" value="HELICASE_ATP_BIND_1"/>
    <property type="match status" value="1"/>
</dbReference>
<comment type="catalytic activity">
    <reaction evidence="5">
        <text>ATP + H2O = ADP + phosphate + H(+)</text>
        <dbReference type="Rhea" id="RHEA:13065"/>
        <dbReference type="ChEBI" id="CHEBI:15377"/>
        <dbReference type="ChEBI" id="CHEBI:15378"/>
        <dbReference type="ChEBI" id="CHEBI:30616"/>
        <dbReference type="ChEBI" id="CHEBI:43474"/>
        <dbReference type="ChEBI" id="CHEBI:456216"/>
        <dbReference type="EC" id="3.6.4.13"/>
    </reaction>
</comment>
<dbReference type="InterPro" id="IPR027417">
    <property type="entry name" value="P-loop_NTPase"/>
</dbReference>
<evidence type="ECO:0000256" key="4">
    <source>
        <dbReference type="ARBA" id="ARBA00022840"/>
    </source>
</evidence>
<keyword evidence="2" id="KW-0547">Nucleotide-binding</keyword>
<dbReference type="AlphaFoldDB" id="A0A251UCN5"/>
<dbReference type="GO" id="GO:0003724">
    <property type="term" value="F:RNA helicase activity"/>
    <property type="evidence" value="ECO:0007669"/>
    <property type="project" value="UniProtKB-EC"/>
</dbReference>
<gene>
    <name evidence="8" type="ORF">HannXRQ_Chr07g0197221</name>
    <name evidence="7" type="ORF">HanXRQr2_Chr04g0162981</name>
</gene>
<protein>
    <recommendedName>
        <fullName evidence="1">RNA helicase</fullName>
        <ecNumber evidence="1">3.6.4.13</ecNumber>
    </recommendedName>
</protein>
<name>A0A251UCN5_HELAN</name>
<evidence type="ECO:0000259" key="6">
    <source>
        <dbReference type="PROSITE" id="PS51192"/>
    </source>
</evidence>
<reference evidence="7" key="3">
    <citation type="submission" date="2020-06" db="EMBL/GenBank/DDBJ databases">
        <title>Helianthus annuus Genome sequencing and assembly Release 2.</title>
        <authorList>
            <person name="Gouzy J."/>
            <person name="Langlade N."/>
            <person name="Munos S."/>
        </authorList>
    </citation>
    <scope>NUCLEOTIDE SEQUENCE</scope>
    <source>
        <tissue evidence="7">Leaves</tissue>
    </source>
</reference>
<evidence type="ECO:0000256" key="1">
    <source>
        <dbReference type="ARBA" id="ARBA00012552"/>
    </source>
</evidence>